<evidence type="ECO:0000256" key="10">
    <source>
        <dbReference type="SAM" id="MobiDB-lite"/>
    </source>
</evidence>
<gene>
    <name evidence="11" type="ORF">CKF58_05135</name>
</gene>
<dbReference type="SUPFAM" id="SSF52540">
    <property type="entry name" value="P-loop containing nucleoside triphosphate hydrolases"/>
    <property type="match status" value="1"/>
</dbReference>
<name>A0A3A1YLQ2_9GAMM</name>
<dbReference type="RefSeq" id="WP_119531647.1">
    <property type="nucleotide sequence ID" value="NZ_NRJG01000092.1"/>
</dbReference>
<organism evidence="11 12">
    <name type="scientific">Psittacicella hinzii</name>
    <dbReference type="NCBI Taxonomy" id="2028575"/>
    <lineage>
        <taxon>Bacteria</taxon>
        <taxon>Pseudomonadati</taxon>
        <taxon>Pseudomonadota</taxon>
        <taxon>Gammaproteobacteria</taxon>
        <taxon>Pasteurellales</taxon>
        <taxon>Psittacicellaceae</taxon>
        <taxon>Psittacicella</taxon>
    </lineage>
</organism>
<evidence type="ECO:0000256" key="1">
    <source>
        <dbReference type="ARBA" id="ARBA00022722"/>
    </source>
</evidence>
<sequence>MYILLKYNSLPVCLDLLSQMSNHKEKNSAITQLALHDPEVSGMNLRWLEKGLANTDIFVTGNSLLQQQIREHMQHLPGVRVQPKFFSLPRLMKLIQTLFLKKLNQKELSIKQFSPTLAPLLKGRFKNFLDPNGQLNLLREDLEITSISNQKLLWLTIEYLQKTDDPYVQALLQSAALYKDNLFPNLKEQENLKSANYVENNVYFVAKTLNSFASKLYGEYPEFILDLMYADFGISDEQLSKGGHITPRHANQSFKDFMQKHFVEAVQNDLDLQSQVLFMQQVVHKTSSYALEQLSQQSTNFRDTKKVYLTQLEALTLIAESEFEATDKDQEPEHPQRVFIIDAKIYSPRDLIVLKKVAKYCHFDVLYFVNTVTPHLFATIRRKEFLSNCYANLNQAADAFSSYITHYATPVVTGNVYANQNLLSYLGSSLKRLQQAFLTPSDLLETENTTIEEYKFSGQQFLLADKELSQTPFYAEYDMFLNPLLAGKDHTEQPLYTQLATNWQGLFTLAYQQAPVYQAYEQAINIEQTNLSPEQQAQYTANKVSALYQQVFTSLQGVHYLEQLGKLSLQQPSLLQQIQASIVEYTPFDTQRKYKFFSNNYTTNEQIQAPYLVHARGDDSFTVVQAHSRRRELEFAHDFILRQISQEQALGNEIKFSDFLIVAPNIDTYKATIEQFYAQLQAPEGNGQEQEVYTQLKQQNQLTFIPPYQILLNNLLEQEVSKLWDFIFKLKLNEFSYQDLQSWLSFAGTRELYKLEADDHKFLHNLLNNHQVNGQMGYGYNPLQINYAASNYQLPLHNQISELAHAEQQQDLPLLNYNSWQHLLFRASMQNSFTLDKPTLLTPAIPLLASSQTSERLHKFTSLMLDLSEYSSKVHALHTVEQWADFFGEITYRYLAHNETARNQAQAILREIKIKARQAEASNKLVDRFVFKDMLASVAKRIKSESFSNNKLTFATMAHTSGCSYKYVICLGLNHNDFPTQNTAQALDFTDKLKICSNNPNNYNLGQQDFLELLTNTRKKLVLSYIGKDAKDNDLPASSILMDVVDFIKANLVLPAHYLYPAQSANYESIDLVNSNIVGDDIKQAAPEVAASQVKRALATDLLSSFYSTPNDASFIKTLSLGSFALQNYGLAHTQLQAKIAQLVTREEAKEEDREEDRGKVNQDANLDYDQSSNSSKTAVDKLAQTLLQSAQPSFNQLWQRKNKASVSAQELEQQKQVQAPTESLVQEQAQGLAQESTPVAKQNSLNYDDLSSLLDIYQQIFNLSQQYQVLTYQEQAPIKAKFIDVSPKQLRDFATPTYASGADFKSITPDQRIPTLQKLTIYQNSASKDSIYGLPDFESSSLSFVFYGQILEPLKTGKTPEQIKQELILSGAKAVNKYVNNKQEDEFDILLEKYADYLQQGKPITALKTYLEQSNQAIVFPEVSRHEQVTEYLYYAVNAEFCHAYCDLLEQHPTLAQQQMLYQELQTIKQSQKETTQPFANVYLRIPVEINCVDEQVFFYKFTNHDKLIEYIKKEKLLRLNPNLFNPKLSDLCTLAAAHKHPRIKQATHLWFIDASESVKAGKDTTLGENLFVYYTQNQNFFASKDLYELILSYLAQISSWYLVGHNLFLPFATKFEGQFTKNNIYSVYLINLLKECFALEKYTDEELVKLLNDFVQQTQTIALYKTPSDKDASSTQEELFTKIKAGYQFD</sequence>
<dbReference type="GO" id="GO:0005524">
    <property type="term" value="F:ATP binding"/>
    <property type="evidence" value="ECO:0007669"/>
    <property type="project" value="UniProtKB-KW"/>
</dbReference>
<evidence type="ECO:0000256" key="7">
    <source>
        <dbReference type="ARBA" id="ARBA00022840"/>
    </source>
</evidence>
<dbReference type="GO" id="GO:0006310">
    <property type="term" value="P:DNA recombination"/>
    <property type="evidence" value="ECO:0007669"/>
    <property type="project" value="TreeGrafter"/>
</dbReference>
<dbReference type="PANTHER" id="PTHR30591">
    <property type="entry name" value="RECBCD ENZYME SUBUNIT RECC"/>
    <property type="match status" value="1"/>
</dbReference>
<keyword evidence="4" id="KW-0378">Hydrolase</keyword>
<evidence type="ECO:0000256" key="4">
    <source>
        <dbReference type="ARBA" id="ARBA00022801"/>
    </source>
</evidence>
<dbReference type="Proteomes" id="UP000265916">
    <property type="component" value="Unassembled WGS sequence"/>
</dbReference>
<dbReference type="GO" id="GO:0006281">
    <property type="term" value="P:DNA repair"/>
    <property type="evidence" value="ECO:0007669"/>
    <property type="project" value="UniProtKB-KW"/>
</dbReference>
<comment type="caution">
    <text evidence="11">The sequence shown here is derived from an EMBL/GenBank/DDBJ whole genome shotgun (WGS) entry which is preliminary data.</text>
</comment>
<dbReference type="InterPro" id="IPR027417">
    <property type="entry name" value="P-loop_NTPase"/>
</dbReference>
<dbReference type="GO" id="GO:0003677">
    <property type="term" value="F:DNA binding"/>
    <property type="evidence" value="ECO:0007669"/>
    <property type="project" value="UniProtKB-KW"/>
</dbReference>
<evidence type="ECO:0000256" key="2">
    <source>
        <dbReference type="ARBA" id="ARBA00022741"/>
    </source>
</evidence>
<evidence type="ECO:0000256" key="6">
    <source>
        <dbReference type="ARBA" id="ARBA00022839"/>
    </source>
</evidence>
<feature type="compositionally biased region" description="Polar residues" evidence="10">
    <location>
        <begin position="1163"/>
        <end position="1175"/>
    </location>
</feature>
<protein>
    <submittedName>
        <fullName evidence="11">Uncharacterized protein</fullName>
    </submittedName>
</protein>
<evidence type="ECO:0000313" key="11">
    <source>
        <dbReference type="EMBL" id="RIY37174.1"/>
    </source>
</evidence>
<feature type="compositionally biased region" description="Basic and acidic residues" evidence="10">
    <location>
        <begin position="1147"/>
        <end position="1161"/>
    </location>
</feature>
<evidence type="ECO:0000256" key="8">
    <source>
        <dbReference type="ARBA" id="ARBA00023125"/>
    </source>
</evidence>
<dbReference type="EMBL" id="NRJG01000092">
    <property type="protein sequence ID" value="RIY37174.1"/>
    <property type="molecule type" value="Genomic_DNA"/>
</dbReference>
<reference evidence="11 12" key="1">
    <citation type="submission" date="2017-08" db="EMBL/GenBank/DDBJ databases">
        <title>Reclassification of Bisgaard taxon 37 and 44.</title>
        <authorList>
            <person name="Christensen H."/>
        </authorList>
    </citation>
    <scope>NUCLEOTIDE SEQUENCE [LARGE SCALE GENOMIC DNA]</scope>
    <source>
        <strain evidence="11 12">111</strain>
    </source>
</reference>
<dbReference type="OrthoDB" id="9762834at2"/>
<keyword evidence="12" id="KW-1185">Reference proteome</keyword>
<keyword evidence="7" id="KW-0067">ATP-binding</keyword>
<accession>A0A3A1YLQ2</accession>
<keyword evidence="9" id="KW-0234">DNA repair</keyword>
<evidence type="ECO:0000313" key="12">
    <source>
        <dbReference type="Proteomes" id="UP000265916"/>
    </source>
</evidence>
<dbReference type="GO" id="GO:0004386">
    <property type="term" value="F:helicase activity"/>
    <property type="evidence" value="ECO:0007669"/>
    <property type="project" value="UniProtKB-KW"/>
</dbReference>
<proteinExistence type="predicted"/>
<keyword evidence="2" id="KW-0547">Nucleotide-binding</keyword>
<keyword evidence="3" id="KW-0227">DNA damage</keyword>
<evidence type="ECO:0000256" key="5">
    <source>
        <dbReference type="ARBA" id="ARBA00022806"/>
    </source>
</evidence>
<keyword evidence="6" id="KW-0269">Exonuclease</keyword>
<keyword evidence="1" id="KW-0540">Nuclease</keyword>
<evidence type="ECO:0000256" key="9">
    <source>
        <dbReference type="ARBA" id="ARBA00023204"/>
    </source>
</evidence>
<dbReference type="Gene3D" id="3.40.50.300">
    <property type="entry name" value="P-loop containing nucleotide triphosphate hydrolases"/>
    <property type="match status" value="2"/>
</dbReference>
<keyword evidence="5" id="KW-0347">Helicase</keyword>
<feature type="region of interest" description="Disordered" evidence="10">
    <location>
        <begin position="1147"/>
        <end position="1175"/>
    </location>
</feature>
<keyword evidence="8" id="KW-0238">DNA-binding</keyword>
<evidence type="ECO:0000256" key="3">
    <source>
        <dbReference type="ARBA" id="ARBA00022763"/>
    </source>
</evidence>
<dbReference type="PANTHER" id="PTHR30591:SF1">
    <property type="entry name" value="RECBCD ENZYME SUBUNIT RECC"/>
    <property type="match status" value="1"/>
</dbReference>
<dbReference type="GO" id="GO:0004527">
    <property type="term" value="F:exonuclease activity"/>
    <property type="evidence" value="ECO:0007669"/>
    <property type="project" value="UniProtKB-KW"/>
</dbReference>
<feature type="region of interest" description="Disordered" evidence="10">
    <location>
        <begin position="1212"/>
        <end position="1231"/>
    </location>
</feature>